<feature type="non-terminal residue" evidence="2">
    <location>
        <position position="1"/>
    </location>
</feature>
<protein>
    <recommendedName>
        <fullName evidence="1">RING finger protein 37 N-terminal domain-containing protein</fullName>
    </recommendedName>
</protein>
<sequence length="225" mass="25247">VSTDGYECSNIISNSWHLRRKGFLAEYFIKPPVNITFQFPCNIDIHHVFITPCVGQQRSSHLELYSASKWPQSAAKYFQKRKPVMSGVSTTSTALPEGEISNAQSSSHPMPPLFYSISKIYVPDSERICFYNPKVSTLFNKDTDNFAVSNHRAEIRNFRQDIISASSHLTLRIVRTVSGSAAAVSNVDIWGLPALSVPTPIKDDIMNKYTSFINQSSVKNHCEIL</sequence>
<feature type="non-terminal residue" evidence="2">
    <location>
        <position position="225"/>
    </location>
</feature>
<dbReference type="GO" id="GO:0005634">
    <property type="term" value="C:nucleus"/>
    <property type="evidence" value="ECO:0007669"/>
    <property type="project" value="TreeGrafter"/>
</dbReference>
<dbReference type="GO" id="GO:0034450">
    <property type="term" value="F:ubiquitin-ubiquitin ligase activity"/>
    <property type="evidence" value="ECO:0007669"/>
    <property type="project" value="TreeGrafter"/>
</dbReference>
<dbReference type="InterPro" id="IPR045696">
    <property type="entry name" value="Ubox5_N"/>
</dbReference>
<dbReference type="GO" id="GO:0000209">
    <property type="term" value="P:protein polyubiquitination"/>
    <property type="evidence" value="ECO:0007669"/>
    <property type="project" value="TreeGrafter"/>
</dbReference>
<dbReference type="PANTHER" id="PTHR13492:SF2">
    <property type="entry name" value="RING FINGER PROTEIN 37"/>
    <property type="match status" value="1"/>
</dbReference>
<dbReference type="AlphaFoldDB" id="A0A0B6ZGD3"/>
<accession>A0A0B6ZGD3</accession>
<dbReference type="InterPro" id="IPR039847">
    <property type="entry name" value="Ubox5"/>
</dbReference>
<dbReference type="Pfam" id="PF19318">
    <property type="entry name" value="DUF5918"/>
    <property type="match status" value="1"/>
</dbReference>
<name>A0A0B6ZGD3_9EUPU</name>
<proteinExistence type="predicted"/>
<gene>
    <name evidence="2" type="primary">ORF63290</name>
</gene>
<dbReference type="PANTHER" id="PTHR13492">
    <property type="entry name" value="RING FINGER PROTEIN 37"/>
    <property type="match status" value="1"/>
</dbReference>
<evidence type="ECO:0000259" key="1">
    <source>
        <dbReference type="Pfam" id="PF19318"/>
    </source>
</evidence>
<feature type="domain" description="RING finger protein 37 N-terminal" evidence="1">
    <location>
        <begin position="1"/>
        <end position="211"/>
    </location>
</feature>
<evidence type="ECO:0000313" key="2">
    <source>
        <dbReference type="EMBL" id="CEK67613.1"/>
    </source>
</evidence>
<reference evidence="2" key="1">
    <citation type="submission" date="2014-12" db="EMBL/GenBank/DDBJ databases">
        <title>Insight into the proteome of Arion vulgaris.</title>
        <authorList>
            <person name="Aradska J."/>
            <person name="Bulat T."/>
            <person name="Smidak R."/>
            <person name="Sarate P."/>
            <person name="Gangsoo J."/>
            <person name="Sialana F."/>
            <person name="Bilban M."/>
            <person name="Lubec G."/>
        </authorList>
    </citation>
    <scope>NUCLEOTIDE SEQUENCE</scope>
    <source>
        <tissue evidence="2">Skin</tissue>
    </source>
</reference>
<organism evidence="2">
    <name type="scientific">Arion vulgaris</name>
    <dbReference type="NCBI Taxonomy" id="1028688"/>
    <lineage>
        <taxon>Eukaryota</taxon>
        <taxon>Metazoa</taxon>
        <taxon>Spiralia</taxon>
        <taxon>Lophotrochozoa</taxon>
        <taxon>Mollusca</taxon>
        <taxon>Gastropoda</taxon>
        <taxon>Heterobranchia</taxon>
        <taxon>Euthyneura</taxon>
        <taxon>Panpulmonata</taxon>
        <taxon>Eupulmonata</taxon>
        <taxon>Stylommatophora</taxon>
        <taxon>Helicina</taxon>
        <taxon>Arionoidea</taxon>
        <taxon>Arionidae</taxon>
        <taxon>Arion</taxon>
    </lineage>
</organism>
<dbReference type="EMBL" id="HACG01020748">
    <property type="protein sequence ID" value="CEK67613.1"/>
    <property type="molecule type" value="Transcribed_RNA"/>
</dbReference>
<dbReference type="GO" id="GO:0031625">
    <property type="term" value="F:ubiquitin protein ligase binding"/>
    <property type="evidence" value="ECO:0007669"/>
    <property type="project" value="TreeGrafter"/>
</dbReference>